<sequence length="122" mass="13917">MTKTDILILECQAENITAVLSPATGGKGQNKDFSAVVDRKVELELKLAKMTVEWLRAKDEVQAVIEMLPDPIKRTILHKRYPEGKTLVQIAGEIKYTEQYVRKLHSEAINEVQEILNKKEEQ</sequence>
<dbReference type="InterPro" id="IPR007630">
    <property type="entry name" value="RNA_pol_sigma70_r4"/>
</dbReference>
<dbReference type="GO" id="GO:0006352">
    <property type="term" value="P:DNA-templated transcription initiation"/>
    <property type="evidence" value="ECO:0007669"/>
    <property type="project" value="InterPro"/>
</dbReference>
<proteinExistence type="predicted"/>
<protein>
    <recommendedName>
        <fullName evidence="1">RNA polymerase sigma-70 region 4 domain-containing protein</fullName>
    </recommendedName>
</protein>
<accession>A0A8S5VF43</accession>
<dbReference type="Gene3D" id="1.20.140.160">
    <property type="match status" value="1"/>
</dbReference>
<dbReference type="SUPFAM" id="SSF88659">
    <property type="entry name" value="Sigma3 and sigma4 domains of RNA polymerase sigma factors"/>
    <property type="match status" value="1"/>
</dbReference>
<name>A0A8S5VF43_9CAUD</name>
<evidence type="ECO:0000259" key="1">
    <source>
        <dbReference type="Pfam" id="PF04545"/>
    </source>
</evidence>
<feature type="domain" description="RNA polymerase sigma-70 region 4" evidence="1">
    <location>
        <begin position="71"/>
        <end position="113"/>
    </location>
</feature>
<evidence type="ECO:0000313" key="2">
    <source>
        <dbReference type="EMBL" id="DAG05296.1"/>
    </source>
</evidence>
<dbReference type="Pfam" id="PF04545">
    <property type="entry name" value="Sigma70_r4"/>
    <property type="match status" value="1"/>
</dbReference>
<dbReference type="GO" id="GO:0003700">
    <property type="term" value="F:DNA-binding transcription factor activity"/>
    <property type="evidence" value="ECO:0007669"/>
    <property type="project" value="InterPro"/>
</dbReference>
<dbReference type="EMBL" id="BK016254">
    <property type="protein sequence ID" value="DAG05296.1"/>
    <property type="molecule type" value="Genomic_DNA"/>
</dbReference>
<organism evidence="2">
    <name type="scientific">Siphoviridae sp. ctbxa26</name>
    <dbReference type="NCBI Taxonomy" id="2825568"/>
    <lineage>
        <taxon>Viruses</taxon>
        <taxon>Duplodnaviria</taxon>
        <taxon>Heunggongvirae</taxon>
        <taxon>Uroviricota</taxon>
        <taxon>Caudoviricetes</taxon>
    </lineage>
</organism>
<dbReference type="InterPro" id="IPR013324">
    <property type="entry name" value="RNA_pol_sigma_r3/r4-like"/>
</dbReference>
<reference evidence="2" key="1">
    <citation type="journal article" date="2021" name="Proc. Natl. Acad. Sci. U.S.A.">
        <title>A Catalog of Tens of Thousands of Viruses from Human Metagenomes Reveals Hidden Associations with Chronic Diseases.</title>
        <authorList>
            <person name="Tisza M.J."/>
            <person name="Buck C.B."/>
        </authorList>
    </citation>
    <scope>NUCLEOTIDE SEQUENCE</scope>
    <source>
        <strain evidence="2">Ctbxa26</strain>
    </source>
</reference>